<protein>
    <submittedName>
        <fullName evidence="1">Uncharacterized protein</fullName>
    </submittedName>
</protein>
<dbReference type="EMBL" id="CM046396">
    <property type="protein sequence ID" value="KAI8539051.1"/>
    <property type="molecule type" value="Genomic_DNA"/>
</dbReference>
<proteinExistence type="predicted"/>
<gene>
    <name evidence="1" type="ORF">RHMOL_Rhmol09G0151200</name>
</gene>
<dbReference type="Proteomes" id="UP001062846">
    <property type="component" value="Chromosome 9"/>
</dbReference>
<organism evidence="1 2">
    <name type="scientific">Rhododendron molle</name>
    <name type="common">Chinese azalea</name>
    <name type="synonym">Azalea mollis</name>
    <dbReference type="NCBI Taxonomy" id="49168"/>
    <lineage>
        <taxon>Eukaryota</taxon>
        <taxon>Viridiplantae</taxon>
        <taxon>Streptophyta</taxon>
        <taxon>Embryophyta</taxon>
        <taxon>Tracheophyta</taxon>
        <taxon>Spermatophyta</taxon>
        <taxon>Magnoliopsida</taxon>
        <taxon>eudicotyledons</taxon>
        <taxon>Gunneridae</taxon>
        <taxon>Pentapetalae</taxon>
        <taxon>asterids</taxon>
        <taxon>Ericales</taxon>
        <taxon>Ericaceae</taxon>
        <taxon>Ericoideae</taxon>
        <taxon>Rhodoreae</taxon>
        <taxon>Rhododendron</taxon>
    </lineage>
</organism>
<evidence type="ECO:0000313" key="2">
    <source>
        <dbReference type="Proteomes" id="UP001062846"/>
    </source>
</evidence>
<evidence type="ECO:0000313" key="1">
    <source>
        <dbReference type="EMBL" id="KAI8539051.1"/>
    </source>
</evidence>
<comment type="caution">
    <text evidence="1">The sequence shown here is derived from an EMBL/GenBank/DDBJ whole genome shotgun (WGS) entry which is preliminary data.</text>
</comment>
<name>A0ACC0MDE1_RHOML</name>
<sequence>MHNILWAVGGGGAAAIAGGFTHEAFINEAFLRMIAAEQDDKDSDFLPRLCKLLETWLMEVVFPRFRDTNNITFKLGDYYDDPTVLRYLESLDGVGGSPTHWLLQLLL</sequence>
<keyword evidence="2" id="KW-1185">Reference proteome</keyword>
<accession>A0ACC0MDE1</accession>
<reference evidence="1" key="1">
    <citation type="submission" date="2022-02" db="EMBL/GenBank/DDBJ databases">
        <title>Plant Genome Project.</title>
        <authorList>
            <person name="Zhang R.-G."/>
        </authorList>
    </citation>
    <scope>NUCLEOTIDE SEQUENCE</scope>
    <source>
        <strain evidence="1">AT1</strain>
    </source>
</reference>